<accession>A0AAW0ENK4</accession>
<dbReference type="Proteomes" id="UP001430356">
    <property type="component" value="Unassembled WGS sequence"/>
</dbReference>
<dbReference type="EMBL" id="JAECZO010000061">
    <property type="protein sequence ID" value="KAK7195778.1"/>
    <property type="molecule type" value="Genomic_DNA"/>
</dbReference>
<gene>
    <name evidence="5" type="ORF">NESM_000508400</name>
</gene>
<keyword evidence="2" id="KW-0472">Membrane</keyword>
<evidence type="ECO:0000313" key="6">
    <source>
        <dbReference type="Proteomes" id="UP001430356"/>
    </source>
</evidence>
<dbReference type="GO" id="GO:0016559">
    <property type="term" value="P:peroxisome fission"/>
    <property type="evidence" value="ECO:0007669"/>
    <property type="project" value="InterPro"/>
</dbReference>
<dbReference type="AlphaFoldDB" id="A0AAW0ENK4"/>
<sequence>MSVFATLTTYMAATDSRDKMLKGAGCFFKMVGAINGNQNFLKTGTAMSDARSAMRMLAWLGSIQKISDAMERRIVQPRDVLLVLRSLFDCIFSLFDNIVFAGRFFDPTSLNLAHLSRISRASLFYAYVVAVVTDVYDLVRDPNMPRRGDRCLVLTRNACDMVSSIGNVSSIDIGAANVAALGLISSIIVTREQLTAAAAKSGGSAVGTATAKTAAAAAPQPKK</sequence>
<proteinExistence type="predicted"/>
<evidence type="ECO:0000256" key="2">
    <source>
        <dbReference type="ARBA" id="ARBA00023136"/>
    </source>
</evidence>
<name>A0AAW0ENK4_9TRYP</name>
<keyword evidence="3" id="KW-0576">Peroxisome</keyword>
<evidence type="ECO:0000256" key="3">
    <source>
        <dbReference type="ARBA" id="ARBA00023140"/>
    </source>
</evidence>
<protein>
    <submittedName>
        <fullName evidence="5">Glycosomal membrane like protein</fullName>
    </submittedName>
</protein>
<evidence type="ECO:0000313" key="5">
    <source>
        <dbReference type="EMBL" id="KAK7195778.1"/>
    </source>
</evidence>
<comment type="caution">
    <text evidence="5">The sequence shown here is derived from an EMBL/GenBank/DDBJ whole genome shotgun (WGS) entry which is preliminary data.</text>
</comment>
<comment type="subcellular location">
    <subcellularLocation>
        <location evidence="4">Peroxisome membrane</location>
    </subcellularLocation>
</comment>
<dbReference type="InterPro" id="IPR008733">
    <property type="entry name" value="PEX11"/>
</dbReference>
<keyword evidence="1" id="KW-0962">Peroxisome biogenesis</keyword>
<keyword evidence="6" id="KW-1185">Reference proteome</keyword>
<dbReference type="PANTHER" id="PTHR12652">
    <property type="entry name" value="PEROXISOMAL BIOGENESIS FACTOR 11"/>
    <property type="match status" value="1"/>
</dbReference>
<evidence type="ECO:0000256" key="1">
    <source>
        <dbReference type="ARBA" id="ARBA00022593"/>
    </source>
</evidence>
<evidence type="ECO:0000256" key="4">
    <source>
        <dbReference type="ARBA" id="ARBA00046271"/>
    </source>
</evidence>
<dbReference type="GO" id="GO:0005778">
    <property type="term" value="C:peroxisomal membrane"/>
    <property type="evidence" value="ECO:0007669"/>
    <property type="project" value="UniProtKB-SubCell"/>
</dbReference>
<reference evidence="5 6" key="1">
    <citation type="journal article" date="2021" name="MBio">
        <title>A New Model Trypanosomatid, Novymonas esmeraldas: Genomic Perception of Its 'Candidatus Pandoraea novymonadis' Endosymbiont.</title>
        <authorList>
            <person name="Zakharova A."/>
            <person name="Saura A."/>
            <person name="Butenko A."/>
            <person name="Podesvova L."/>
            <person name="Warmusova S."/>
            <person name="Kostygov A.Y."/>
            <person name="Nenarokova A."/>
            <person name="Lukes J."/>
            <person name="Opperdoes F.R."/>
            <person name="Yurchenko V."/>
        </authorList>
    </citation>
    <scope>NUCLEOTIDE SEQUENCE [LARGE SCALE GENOMIC DNA]</scope>
    <source>
        <strain evidence="5 6">E262AT.01</strain>
    </source>
</reference>
<dbReference type="Pfam" id="PF05648">
    <property type="entry name" value="PEX11"/>
    <property type="match status" value="1"/>
</dbReference>
<dbReference type="PANTHER" id="PTHR12652:SF52">
    <property type="entry name" value="MEMBRANE PROTEIN, PUTATIVE-RELATED"/>
    <property type="match status" value="1"/>
</dbReference>
<organism evidence="5 6">
    <name type="scientific">Novymonas esmeraldas</name>
    <dbReference type="NCBI Taxonomy" id="1808958"/>
    <lineage>
        <taxon>Eukaryota</taxon>
        <taxon>Discoba</taxon>
        <taxon>Euglenozoa</taxon>
        <taxon>Kinetoplastea</taxon>
        <taxon>Metakinetoplastina</taxon>
        <taxon>Trypanosomatida</taxon>
        <taxon>Trypanosomatidae</taxon>
        <taxon>Novymonas</taxon>
    </lineage>
</organism>